<accession>A0ABM1TQ64</accession>
<organism evidence="15 16">
    <name type="scientific">Limulus polyphemus</name>
    <name type="common">Atlantic horseshoe crab</name>
    <dbReference type="NCBI Taxonomy" id="6850"/>
    <lineage>
        <taxon>Eukaryota</taxon>
        <taxon>Metazoa</taxon>
        <taxon>Ecdysozoa</taxon>
        <taxon>Arthropoda</taxon>
        <taxon>Chelicerata</taxon>
        <taxon>Merostomata</taxon>
        <taxon>Xiphosura</taxon>
        <taxon>Limulidae</taxon>
        <taxon>Limulus</taxon>
    </lineage>
</organism>
<dbReference type="PANTHER" id="PTHR13034:SF2">
    <property type="entry name" value="DYNACTIN SUBUNIT 4"/>
    <property type="match status" value="1"/>
</dbReference>
<comment type="subunit">
    <text evidence="14">Subunit of dynactin, a multiprotein complex part of a tripartite complex with dynein and a adapter, such as BICDL1, BICD2 or HOOK3. The dynactin complex is built around ACTR1A/ACTB filament and consists of an actin-related filament composed of a shoulder domain, a pointed end and a barbed end. Its length is defined by its flexible shoulder domain. The soulder is composed of 2 DCTN1 subunits, 4 DCTN2 and 2 DCTN3. The 4 DCNT2 (via N-terminus) bind the ACTR1A filament and act as molecular rulers to determine the length. The pointed end is important for binding dynein-dynactin cargo adapters. Consists of 4 subunits: ACTR10, DCNT4, DCTN5 and DCTN6. The barbed end is composed of a CAPZA1:CAPZB heterodimers, which binds ACTR1A/ACTB filament and dynactin and stabilizes dynactin. Interacts with ATP7B, but not ATP7A, in a copper-dependent manner. Interacts with ANK2; this interaction is required for localization at costameres. Interacts with N4BP2L1.</text>
</comment>
<proteinExistence type="inferred from homology"/>
<dbReference type="Proteomes" id="UP000694941">
    <property type="component" value="Unplaced"/>
</dbReference>
<keyword evidence="6" id="KW-1017">Isopeptide bond</keyword>
<keyword evidence="15" id="KW-1185">Reference proteome</keyword>
<evidence type="ECO:0000256" key="1">
    <source>
        <dbReference type="ARBA" id="ARBA00004300"/>
    </source>
</evidence>
<evidence type="ECO:0000256" key="3">
    <source>
        <dbReference type="ARBA" id="ARBA00004544"/>
    </source>
</evidence>
<comment type="subcellular location">
    <subcellularLocation>
        <location evidence="3">Cytoplasm</location>
        <location evidence="3">Cell cortex</location>
    </subcellularLocation>
    <subcellularLocation>
        <location evidence="1">Cytoplasm</location>
        <location evidence="1">Cytoskeleton</location>
        <location evidence="1">Microtubule organizing center</location>
        <location evidence="1">Centrosome</location>
    </subcellularLocation>
    <subcellularLocation>
        <location evidence="2">Cytoplasm</location>
        <location evidence="2">Cytoskeleton</location>
        <location evidence="2">Stress fiber</location>
    </subcellularLocation>
    <subcellularLocation>
        <location evidence="4">Cytoplasm</location>
        <location evidence="4">Myofibril</location>
    </subcellularLocation>
</comment>
<dbReference type="GeneID" id="106472836"/>
<reference evidence="16" key="1">
    <citation type="submission" date="2025-08" db="UniProtKB">
        <authorList>
            <consortium name="RefSeq"/>
        </authorList>
    </citation>
    <scope>IDENTIFICATION</scope>
    <source>
        <tissue evidence="16">Muscle</tissue>
    </source>
</reference>
<evidence type="ECO:0000256" key="2">
    <source>
        <dbReference type="ARBA" id="ARBA00004529"/>
    </source>
</evidence>
<evidence type="ECO:0000256" key="13">
    <source>
        <dbReference type="ARBA" id="ARBA00034864"/>
    </source>
</evidence>
<name>A0ABM1TQ64_LIMPO</name>
<evidence type="ECO:0000256" key="12">
    <source>
        <dbReference type="ARBA" id="ARBA00034776"/>
    </source>
</evidence>
<evidence type="ECO:0000256" key="4">
    <source>
        <dbReference type="ARBA" id="ARBA00004657"/>
    </source>
</evidence>
<evidence type="ECO:0000256" key="10">
    <source>
        <dbReference type="ARBA" id="ARBA00023054"/>
    </source>
</evidence>
<evidence type="ECO:0000313" key="15">
    <source>
        <dbReference type="Proteomes" id="UP000694941"/>
    </source>
</evidence>
<sequence length="383" mass="43722">MCANCFDCPSCMHTLSTRATSIQIPSPDDPKKNVPKKVYYLACGFCRWTSRDVGIPDQTVASGGWQEQENLHSKRINNLLENYRVLAQREKLEKERKKLSQRCGYQYFSDKYGISAVVARKLAGLSTTGSKDEESKESEELMPAEAFENVDPLPEEYLTQPVNLAKVCNINQRLMQPEFQPTCTDQLFPRHKHLLVKRSQRCKECEHNLSKPEYNPSSIKFKIQLAAIYHIPEVRLKTIPVLKLNEECKIEVTLCNPTPYPAHVTLLPCENTEEEPLFNSKVVLPSTQLVVTARDDTAEFDDLNDAQSAKDDPKVISFRKSNKIGFYINVTPLKEKENVVVAFQLKHDFVNMVLQLQGDHRESQVVWLNHVLFLDLGPIQSNV</sequence>
<comment type="similarity">
    <text evidence="12">Belongs to the dynactin subunit 4 family.</text>
</comment>
<evidence type="ECO:0000313" key="16">
    <source>
        <dbReference type="RefSeq" id="XP_022258020.1"/>
    </source>
</evidence>
<keyword evidence="9" id="KW-0007">Acetylation</keyword>
<keyword evidence="8" id="KW-0832">Ubl conjugation</keyword>
<keyword evidence="7" id="KW-0597">Phosphoprotein</keyword>
<evidence type="ECO:0000256" key="8">
    <source>
        <dbReference type="ARBA" id="ARBA00022843"/>
    </source>
</evidence>
<evidence type="ECO:0000256" key="9">
    <source>
        <dbReference type="ARBA" id="ARBA00022990"/>
    </source>
</evidence>
<evidence type="ECO:0000256" key="5">
    <source>
        <dbReference type="ARBA" id="ARBA00022490"/>
    </source>
</evidence>
<protein>
    <recommendedName>
        <fullName evidence="13">Dynactin subunit 4</fullName>
    </recommendedName>
</protein>
<evidence type="ECO:0000256" key="6">
    <source>
        <dbReference type="ARBA" id="ARBA00022499"/>
    </source>
</evidence>
<keyword evidence="11" id="KW-0206">Cytoskeleton</keyword>
<evidence type="ECO:0000256" key="11">
    <source>
        <dbReference type="ARBA" id="ARBA00023212"/>
    </source>
</evidence>
<keyword evidence="10" id="KW-0175">Coiled coil</keyword>
<dbReference type="RefSeq" id="XP_022258020.1">
    <property type="nucleotide sequence ID" value="XM_022402312.1"/>
</dbReference>
<evidence type="ECO:0000256" key="7">
    <source>
        <dbReference type="ARBA" id="ARBA00022553"/>
    </source>
</evidence>
<gene>
    <name evidence="16" type="primary">LOC106472836</name>
</gene>
<evidence type="ECO:0000256" key="14">
    <source>
        <dbReference type="ARBA" id="ARBA00093507"/>
    </source>
</evidence>
<dbReference type="Pfam" id="PF05502">
    <property type="entry name" value="Dynactin_p62"/>
    <property type="match status" value="2"/>
</dbReference>
<dbReference type="InterPro" id="IPR008603">
    <property type="entry name" value="DCTN4"/>
</dbReference>
<keyword evidence="5" id="KW-0963">Cytoplasm</keyword>
<dbReference type="PANTHER" id="PTHR13034">
    <property type="entry name" value="DYNACTIN P62 SUBUNIT"/>
    <property type="match status" value="1"/>
</dbReference>